<dbReference type="InterPro" id="IPR000172">
    <property type="entry name" value="GMC_OxRdtase_N"/>
</dbReference>
<comment type="similarity">
    <text evidence="2">Belongs to the GMC oxidoreductase family.</text>
</comment>
<comment type="cofactor">
    <cofactor evidence="1">
        <name>FAD</name>
        <dbReference type="ChEBI" id="CHEBI:57692"/>
    </cofactor>
</comment>
<dbReference type="PIRSF" id="PIRSF000137">
    <property type="entry name" value="Alcohol_oxidase"/>
    <property type="match status" value="1"/>
</dbReference>
<feature type="domain" description="Glucose-methanol-choline oxidoreductase N-terminal" evidence="8">
    <location>
        <begin position="335"/>
        <end position="349"/>
    </location>
</feature>
<evidence type="ECO:0000256" key="6">
    <source>
        <dbReference type="SAM" id="MobiDB-lite"/>
    </source>
</evidence>
<dbReference type="InterPro" id="IPR036188">
    <property type="entry name" value="FAD/NAD-bd_sf"/>
</dbReference>
<evidence type="ECO:0000313" key="9">
    <source>
        <dbReference type="EMBL" id="KAL1858822.1"/>
    </source>
</evidence>
<dbReference type="EMBL" id="JAWRVE010000103">
    <property type="protein sequence ID" value="KAL1858822.1"/>
    <property type="molecule type" value="Genomic_DNA"/>
</dbReference>
<dbReference type="Pfam" id="PF05199">
    <property type="entry name" value="GMC_oxred_C"/>
    <property type="match status" value="1"/>
</dbReference>
<feature type="transmembrane region" description="Helical" evidence="7">
    <location>
        <begin position="680"/>
        <end position="702"/>
    </location>
</feature>
<feature type="compositionally biased region" description="Acidic residues" evidence="6">
    <location>
        <begin position="661"/>
        <end position="671"/>
    </location>
</feature>
<dbReference type="Pfam" id="PF00732">
    <property type="entry name" value="GMC_oxred_N"/>
    <property type="match status" value="1"/>
</dbReference>
<evidence type="ECO:0000256" key="4">
    <source>
        <dbReference type="ARBA" id="ARBA00022827"/>
    </source>
</evidence>
<dbReference type="Gene3D" id="3.30.560.10">
    <property type="entry name" value="Glucose Oxidase, domain 3"/>
    <property type="match status" value="1"/>
</dbReference>
<keyword evidence="4" id="KW-0274">FAD</keyword>
<sequence length="716" mass="74437">MKTVAGSVRGIAVAGAVAGLGALHTAAAFPLSEDPILPPLASRDVTTNGDDLSGKTYDYVVVGGGLAGLTVAARLSEDPDVTVAVIEAGQDIYGAHESRFLTPSAVLYDSFLNTEYDWKYVTTAQAGLNQRTTPWARGKVLGGSSSVNSMYMVRASSREFNSWGSLIGAPEQWGWDSMFAAMKTSEDFQEPVQSVQDMVPSLKWNTASHGTGGNIKTGWPGVSYPFVQSFLTSVSNLGTPISNDPDSGDAWGAFLATSAINAQNWHRSSSRTGYLDPIDTERANIHVLTGHQATKVLLDTSDPNSVKATGVQYATNATAPLLTVNAAREVIISGGTINSPQLLQLSGIGDAAQLTPLGIQSTVDLPGVGHNVQDHISAALLYPPSDPDQQPPAKITGDAVTDSFVQSAIAYINMTTLIGGAESGTLLNTLRANVSAAINSAAAVPAAARQAWNATYTSQVDNIYDSPVGVVEILLADIFGTVNMQVALQQPLSRGSILVTTPDPFAAPAIDPRYLSLDVDLQLLRAGHKMARRIASGMGAVLGAESQPGAAAVADADDAAWDAFIRQNAGTEYHPSSSCSMLPREQGGVVDKDLLVYGTANLRVIDASIAPTSVSAHLMTATYGIAEIGADIIKAARKTAAQASTSGKLQQAQKVSPAAESGDEQAAEEEESSKTAVVSAGAGTAAVGSLLAAGLVIGRTALRRWQGQKYAKVVSS</sequence>
<feature type="region of interest" description="Disordered" evidence="6">
    <location>
        <begin position="644"/>
        <end position="674"/>
    </location>
</feature>
<keyword evidence="7" id="KW-0472">Membrane</keyword>
<organism evidence="9 10">
    <name type="scientific">Diaporthe australafricana</name>
    <dbReference type="NCBI Taxonomy" id="127596"/>
    <lineage>
        <taxon>Eukaryota</taxon>
        <taxon>Fungi</taxon>
        <taxon>Dikarya</taxon>
        <taxon>Ascomycota</taxon>
        <taxon>Pezizomycotina</taxon>
        <taxon>Sordariomycetes</taxon>
        <taxon>Sordariomycetidae</taxon>
        <taxon>Diaporthales</taxon>
        <taxon>Diaporthaceae</taxon>
        <taxon>Diaporthe</taxon>
    </lineage>
</organism>
<evidence type="ECO:0000256" key="5">
    <source>
        <dbReference type="ARBA" id="ARBA00023002"/>
    </source>
</evidence>
<keyword evidence="3" id="KW-0285">Flavoprotein</keyword>
<evidence type="ECO:0000313" key="10">
    <source>
        <dbReference type="Proteomes" id="UP001583177"/>
    </source>
</evidence>
<evidence type="ECO:0000256" key="3">
    <source>
        <dbReference type="ARBA" id="ARBA00022630"/>
    </source>
</evidence>
<evidence type="ECO:0000256" key="2">
    <source>
        <dbReference type="ARBA" id="ARBA00010790"/>
    </source>
</evidence>
<comment type="caution">
    <text evidence="9">The sequence shown here is derived from an EMBL/GenBank/DDBJ whole genome shotgun (WGS) entry which is preliminary data.</text>
</comment>
<feature type="compositionally biased region" description="Polar residues" evidence="6">
    <location>
        <begin position="644"/>
        <end position="654"/>
    </location>
</feature>
<dbReference type="InterPro" id="IPR012132">
    <property type="entry name" value="GMC_OxRdtase"/>
</dbReference>
<dbReference type="Proteomes" id="UP001583177">
    <property type="component" value="Unassembled WGS sequence"/>
</dbReference>
<protein>
    <recommendedName>
        <fullName evidence="8">Glucose-methanol-choline oxidoreductase N-terminal domain-containing protein</fullName>
    </recommendedName>
</protein>
<evidence type="ECO:0000256" key="1">
    <source>
        <dbReference type="ARBA" id="ARBA00001974"/>
    </source>
</evidence>
<evidence type="ECO:0000259" key="8">
    <source>
        <dbReference type="PROSITE" id="PS00624"/>
    </source>
</evidence>
<dbReference type="SUPFAM" id="SSF54373">
    <property type="entry name" value="FAD-linked reductases, C-terminal domain"/>
    <property type="match status" value="1"/>
</dbReference>
<evidence type="ECO:0000256" key="7">
    <source>
        <dbReference type="SAM" id="Phobius"/>
    </source>
</evidence>
<accession>A0ABR3WCH8</accession>
<dbReference type="InterPro" id="IPR007867">
    <property type="entry name" value="GMC_OxRtase_C"/>
</dbReference>
<dbReference type="Gene3D" id="3.50.50.60">
    <property type="entry name" value="FAD/NAD(P)-binding domain"/>
    <property type="match status" value="1"/>
</dbReference>
<dbReference type="Gene3D" id="4.10.450.10">
    <property type="entry name" value="Glucose Oxidase, domain 2"/>
    <property type="match status" value="1"/>
</dbReference>
<keyword evidence="10" id="KW-1185">Reference proteome</keyword>
<dbReference type="SUPFAM" id="SSF51905">
    <property type="entry name" value="FAD/NAD(P)-binding domain"/>
    <property type="match status" value="1"/>
</dbReference>
<proteinExistence type="inferred from homology"/>
<dbReference type="PROSITE" id="PS00624">
    <property type="entry name" value="GMC_OXRED_2"/>
    <property type="match status" value="1"/>
</dbReference>
<dbReference type="InterPro" id="IPR027424">
    <property type="entry name" value="Glucose_Oxidase_domain_2"/>
</dbReference>
<name>A0ABR3WCH8_9PEZI</name>
<keyword evidence="7" id="KW-0812">Transmembrane</keyword>
<reference evidence="9 10" key="1">
    <citation type="journal article" date="2024" name="IMA Fungus">
        <title>IMA Genome - F19 : A genome assembly and annotation guide to empower mycologists, including annotated draft genome sequences of Ceratocystis pirilliformis, Diaporthe australafricana, Fusarium ophioides, Paecilomyces lecythidis, and Sporothrix stenoceras.</title>
        <authorList>
            <person name="Aylward J."/>
            <person name="Wilson A.M."/>
            <person name="Visagie C.M."/>
            <person name="Spraker J."/>
            <person name="Barnes I."/>
            <person name="Buitendag C."/>
            <person name="Ceriani C."/>
            <person name="Del Mar Angel L."/>
            <person name="du Plessis D."/>
            <person name="Fuchs T."/>
            <person name="Gasser K."/>
            <person name="Kramer D."/>
            <person name="Li W."/>
            <person name="Munsamy K."/>
            <person name="Piso A."/>
            <person name="Price J.L."/>
            <person name="Sonnekus B."/>
            <person name="Thomas C."/>
            <person name="van der Nest A."/>
            <person name="van Dijk A."/>
            <person name="van Heerden A."/>
            <person name="van Vuuren N."/>
            <person name="Yilmaz N."/>
            <person name="Duong T.A."/>
            <person name="van der Merwe N.A."/>
            <person name="Wingfield M.J."/>
            <person name="Wingfield B.D."/>
        </authorList>
    </citation>
    <scope>NUCLEOTIDE SEQUENCE [LARGE SCALE GENOMIC DNA]</scope>
    <source>
        <strain evidence="9 10">CMW 18300</strain>
    </source>
</reference>
<dbReference type="PANTHER" id="PTHR11552">
    <property type="entry name" value="GLUCOSE-METHANOL-CHOLINE GMC OXIDOREDUCTASE"/>
    <property type="match status" value="1"/>
</dbReference>
<gene>
    <name evidence="9" type="ORF">Daus18300_009820</name>
</gene>
<keyword evidence="7" id="KW-1133">Transmembrane helix</keyword>
<dbReference type="PANTHER" id="PTHR11552:SF218">
    <property type="entry name" value="GLUCOSE-METHANOL-CHOLINE OXIDOREDUCTASE N-TERMINAL DOMAIN-CONTAINING PROTEIN"/>
    <property type="match status" value="1"/>
</dbReference>
<keyword evidence="5" id="KW-0560">Oxidoreductase</keyword>